<keyword evidence="11" id="KW-1185">Reference proteome</keyword>
<dbReference type="InterPro" id="IPR018584">
    <property type="entry name" value="GT87"/>
</dbReference>
<accession>A0ABV3DHN3</accession>
<evidence type="ECO:0000256" key="2">
    <source>
        <dbReference type="ARBA" id="ARBA00022475"/>
    </source>
</evidence>
<sequence length="513" mass="55968">MPNPTEPVLPSHDDPVVRTGSEVVGGPAGKRIRFGPNSSWWNATRVLILLAVVTFALGLVQKKPCYDGAWFGVGSQYSKACYSDMPHLYQGRGFADGTVPYFEKTPDEGMEYLEYPVLTGGVMYFAGVVAREFGGDLNDEKKLFVMVNALIMMACAVVVVVAVARTSGRRFWDAAIVATAPVLALNGIINWDMVAVAITAVAMMAWARRNVVLAGILIGLATAAKLYPVLLLGPLFLLCLRAGKLVDFAKVTGAAVAAWLVVNLPIMLEPTDGGFKIREGWKLFYTFSQERGADFGSLWLILQQRGEAMPIDTLNAWVSGLLIAMAVGIGALALCAPRRPRFAQLAFLIVAAFLFTNKVYSPQYVLWLLPLVVLARPRWRDVLIWQACEVIYFLGVWLYIESYAGGDGSKGLSQNAYHVVILIHLLGILYISALVVRDILWPDRDPVRRDGSDDPSGGVLDRAPDVLAFVPGRRADWYGRGYEDDEDSLDNARQAVPVGPRAATGDLPGKIST</sequence>
<comment type="similarity">
    <text evidence="7">Belongs to the glycosyltransferase 87 family.</text>
</comment>
<evidence type="ECO:0000256" key="8">
    <source>
        <dbReference type="SAM" id="MobiDB-lite"/>
    </source>
</evidence>
<feature type="transmembrane region" description="Helical" evidence="9">
    <location>
        <begin position="143"/>
        <end position="164"/>
    </location>
</feature>
<keyword evidence="6 9" id="KW-0472">Membrane</keyword>
<dbReference type="Pfam" id="PF09594">
    <property type="entry name" value="GT87"/>
    <property type="match status" value="1"/>
</dbReference>
<reference evidence="10 11" key="1">
    <citation type="submission" date="2024-06" db="EMBL/GenBank/DDBJ databases">
        <title>The Natural Products Discovery Center: Release of the First 8490 Sequenced Strains for Exploring Actinobacteria Biosynthetic Diversity.</title>
        <authorList>
            <person name="Kalkreuter E."/>
            <person name="Kautsar S.A."/>
            <person name="Yang D."/>
            <person name="Bader C.D."/>
            <person name="Teijaro C.N."/>
            <person name="Fluegel L."/>
            <person name="Davis C.M."/>
            <person name="Simpson J.R."/>
            <person name="Lauterbach L."/>
            <person name="Steele A.D."/>
            <person name="Gui C."/>
            <person name="Meng S."/>
            <person name="Li G."/>
            <person name="Viehrig K."/>
            <person name="Ye F."/>
            <person name="Su P."/>
            <person name="Kiefer A.F."/>
            <person name="Nichols A."/>
            <person name="Cepeda A.J."/>
            <person name="Yan W."/>
            <person name="Fan B."/>
            <person name="Jiang Y."/>
            <person name="Adhikari A."/>
            <person name="Zheng C.-J."/>
            <person name="Schuster L."/>
            <person name="Cowan T.M."/>
            <person name="Smanski M.J."/>
            <person name="Chevrette M.G."/>
            <person name="De Carvalho L.P.S."/>
            <person name="Shen B."/>
        </authorList>
    </citation>
    <scope>NUCLEOTIDE SEQUENCE [LARGE SCALE GENOMIC DNA]</scope>
    <source>
        <strain evidence="10 11">NPDC048946</strain>
    </source>
</reference>
<keyword evidence="2" id="KW-1003">Cell membrane</keyword>
<dbReference type="EMBL" id="JBEZFP010000040">
    <property type="protein sequence ID" value="MEU8135272.1"/>
    <property type="molecule type" value="Genomic_DNA"/>
</dbReference>
<feature type="transmembrane region" description="Helical" evidence="9">
    <location>
        <begin position="251"/>
        <end position="268"/>
    </location>
</feature>
<organism evidence="10 11">
    <name type="scientific">Streptodolium elevatio</name>
    <dbReference type="NCBI Taxonomy" id="3157996"/>
    <lineage>
        <taxon>Bacteria</taxon>
        <taxon>Bacillati</taxon>
        <taxon>Actinomycetota</taxon>
        <taxon>Actinomycetes</taxon>
        <taxon>Kitasatosporales</taxon>
        <taxon>Streptomycetaceae</taxon>
        <taxon>Streptodolium</taxon>
    </lineage>
</organism>
<evidence type="ECO:0000313" key="10">
    <source>
        <dbReference type="EMBL" id="MEU8135272.1"/>
    </source>
</evidence>
<evidence type="ECO:0000256" key="1">
    <source>
        <dbReference type="ARBA" id="ARBA00004651"/>
    </source>
</evidence>
<comment type="subcellular location">
    <subcellularLocation>
        <location evidence="1">Cell membrane</location>
        <topology evidence="1">Multi-pass membrane protein</topology>
    </subcellularLocation>
</comment>
<dbReference type="InterPro" id="IPR016570">
    <property type="entry name" value="UCP010361"/>
</dbReference>
<gene>
    <name evidence="10" type="ORF">AB0C36_17340</name>
</gene>
<feature type="transmembrane region" description="Helical" evidence="9">
    <location>
        <begin position="112"/>
        <end position="131"/>
    </location>
</feature>
<feature type="transmembrane region" description="Helical" evidence="9">
    <location>
        <begin position="383"/>
        <end position="404"/>
    </location>
</feature>
<evidence type="ECO:0000256" key="3">
    <source>
        <dbReference type="ARBA" id="ARBA00022679"/>
    </source>
</evidence>
<evidence type="ECO:0000256" key="6">
    <source>
        <dbReference type="ARBA" id="ARBA00023136"/>
    </source>
</evidence>
<evidence type="ECO:0000256" key="4">
    <source>
        <dbReference type="ARBA" id="ARBA00022692"/>
    </source>
</evidence>
<evidence type="ECO:0000256" key="9">
    <source>
        <dbReference type="SAM" id="Phobius"/>
    </source>
</evidence>
<feature type="transmembrane region" description="Helical" evidence="9">
    <location>
        <begin position="40"/>
        <end position="60"/>
    </location>
</feature>
<dbReference type="Proteomes" id="UP001551482">
    <property type="component" value="Unassembled WGS sequence"/>
</dbReference>
<comment type="caution">
    <text evidence="10">The sequence shown here is derived from an EMBL/GenBank/DDBJ whole genome shotgun (WGS) entry which is preliminary data.</text>
</comment>
<keyword evidence="5 9" id="KW-1133">Transmembrane helix</keyword>
<feature type="transmembrane region" description="Helical" evidence="9">
    <location>
        <begin position="316"/>
        <end position="335"/>
    </location>
</feature>
<feature type="transmembrane region" description="Helical" evidence="9">
    <location>
        <begin position="176"/>
        <end position="206"/>
    </location>
</feature>
<evidence type="ECO:0000256" key="5">
    <source>
        <dbReference type="ARBA" id="ARBA00022989"/>
    </source>
</evidence>
<keyword evidence="3" id="KW-0808">Transferase</keyword>
<feature type="transmembrane region" description="Helical" evidence="9">
    <location>
        <begin position="212"/>
        <end position="239"/>
    </location>
</feature>
<name>A0ABV3DHN3_9ACTN</name>
<protein>
    <submittedName>
        <fullName evidence="10">Glycosyltransferase 87 family protein</fullName>
    </submittedName>
</protein>
<proteinExistence type="inferred from homology"/>
<feature type="transmembrane region" description="Helical" evidence="9">
    <location>
        <begin position="342"/>
        <end position="360"/>
    </location>
</feature>
<evidence type="ECO:0000256" key="7">
    <source>
        <dbReference type="ARBA" id="ARBA00024033"/>
    </source>
</evidence>
<evidence type="ECO:0000313" key="11">
    <source>
        <dbReference type="Proteomes" id="UP001551482"/>
    </source>
</evidence>
<dbReference type="PIRSF" id="PIRSF010361">
    <property type="entry name" value="UCP010361"/>
    <property type="match status" value="1"/>
</dbReference>
<keyword evidence="4 9" id="KW-0812">Transmembrane</keyword>
<feature type="region of interest" description="Disordered" evidence="8">
    <location>
        <begin position="481"/>
        <end position="513"/>
    </location>
</feature>
<feature type="transmembrane region" description="Helical" evidence="9">
    <location>
        <begin position="416"/>
        <end position="436"/>
    </location>
</feature>